<proteinExistence type="predicted"/>
<gene>
    <name evidence="1" type="ORF">INT44_007055</name>
</gene>
<name>A0A8H7PFN3_9FUNG</name>
<evidence type="ECO:0000313" key="2">
    <source>
        <dbReference type="Proteomes" id="UP000612746"/>
    </source>
</evidence>
<dbReference type="Proteomes" id="UP000612746">
    <property type="component" value="Unassembled WGS sequence"/>
</dbReference>
<sequence length="263" mass="30157">MRINTEDKEIYSILLQKDAYYIVICPGPSDALSEIARQSEFERYPFIADDADLSIAKTLKLNMSNSEMWPSTIHVIPESLSMLPLSIGRGPGNYGIMALLKGIMSERARWERKAFHAIKDCSSQVDRTRRKMKKWQDIMVFRQISNDNKLPSEILYAIMELLPDIRDVIKMREVSLLFNITACEVVISKLRHHSRVLKASVPPREETELDVQESLRQWRKPTPIAHDADLPGLGVLREEVQSAERSSLLVNQWIKSARPTLTI</sequence>
<evidence type="ECO:0000313" key="1">
    <source>
        <dbReference type="EMBL" id="KAG2173082.1"/>
    </source>
</evidence>
<reference evidence="1" key="1">
    <citation type="submission" date="2020-12" db="EMBL/GenBank/DDBJ databases">
        <title>Metabolic potential, ecology and presence of endohyphal bacteria is reflected in genomic diversity of Mucoromycotina.</title>
        <authorList>
            <person name="Muszewska A."/>
            <person name="Okrasinska A."/>
            <person name="Steczkiewicz K."/>
            <person name="Drgas O."/>
            <person name="Orlowska M."/>
            <person name="Perlinska-Lenart U."/>
            <person name="Aleksandrzak-Piekarczyk T."/>
            <person name="Szatraj K."/>
            <person name="Zielenkiewicz U."/>
            <person name="Pilsyk S."/>
            <person name="Malc E."/>
            <person name="Mieczkowski P."/>
            <person name="Kruszewska J.S."/>
            <person name="Biernat P."/>
            <person name="Pawlowska J."/>
        </authorList>
    </citation>
    <scope>NUCLEOTIDE SEQUENCE</scope>
    <source>
        <strain evidence="1">WA0000051536</strain>
    </source>
</reference>
<keyword evidence="2" id="KW-1185">Reference proteome</keyword>
<organism evidence="1 2">
    <name type="scientific">Umbelopsis vinacea</name>
    <dbReference type="NCBI Taxonomy" id="44442"/>
    <lineage>
        <taxon>Eukaryota</taxon>
        <taxon>Fungi</taxon>
        <taxon>Fungi incertae sedis</taxon>
        <taxon>Mucoromycota</taxon>
        <taxon>Mucoromycotina</taxon>
        <taxon>Umbelopsidomycetes</taxon>
        <taxon>Umbelopsidales</taxon>
        <taxon>Umbelopsidaceae</taxon>
        <taxon>Umbelopsis</taxon>
    </lineage>
</organism>
<protein>
    <submittedName>
        <fullName evidence="1">Uncharacterized protein</fullName>
    </submittedName>
</protein>
<dbReference type="EMBL" id="JAEPRA010000020">
    <property type="protein sequence ID" value="KAG2173082.1"/>
    <property type="molecule type" value="Genomic_DNA"/>
</dbReference>
<dbReference type="AlphaFoldDB" id="A0A8H7PFN3"/>
<accession>A0A8H7PFN3</accession>
<dbReference type="OrthoDB" id="2360568at2759"/>
<comment type="caution">
    <text evidence="1">The sequence shown here is derived from an EMBL/GenBank/DDBJ whole genome shotgun (WGS) entry which is preliminary data.</text>
</comment>